<dbReference type="PANTHER" id="PTHR47329">
    <property type="entry name" value="OS05G0129900 PROTEIN"/>
    <property type="match status" value="1"/>
</dbReference>
<dbReference type="Gene3D" id="3.40.50.10490">
    <property type="entry name" value="Glucose-6-phosphate isomerase like protein, domain 1"/>
    <property type="match status" value="1"/>
</dbReference>
<dbReference type="GO" id="GO:0006096">
    <property type="term" value="P:glycolytic process"/>
    <property type="evidence" value="ECO:0007669"/>
    <property type="project" value="InterPro"/>
</dbReference>
<feature type="compositionally biased region" description="Basic and acidic residues" evidence="1">
    <location>
        <begin position="56"/>
        <end position="77"/>
    </location>
</feature>
<evidence type="ECO:0000256" key="1">
    <source>
        <dbReference type="SAM" id="MobiDB-lite"/>
    </source>
</evidence>
<dbReference type="PANTHER" id="PTHR47329:SF1">
    <property type="entry name" value="OS05G0129900 PROTEIN"/>
    <property type="match status" value="1"/>
</dbReference>
<dbReference type="InterPro" id="IPR001672">
    <property type="entry name" value="G6P_Isomerase"/>
</dbReference>
<dbReference type="InterPro" id="IPR025986">
    <property type="entry name" value="RPAP3-like_C"/>
</dbReference>
<dbReference type="SUPFAM" id="SSF53697">
    <property type="entry name" value="SIS domain"/>
    <property type="match status" value="1"/>
</dbReference>
<dbReference type="PROSITE" id="PS51463">
    <property type="entry name" value="P_GLUCOSE_ISOMERASE_3"/>
    <property type="match status" value="1"/>
</dbReference>
<feature type="compositionally biased region" description="Polar residues" evidence="1">
    <location>
        <begin position="1"/>
        <end position="15"/>
    </location>
</feature>
<name>A0A6V7NIR3_ANACO</name>
<dbReference type="Pfam" id="PF13877">
    <property type="entry name" value="RPAP3_C"/>
    <property type="match status" value="1"/>
</dbReference>
<dbReference type="AlphaFoldDB" id="A0A6V7NIR3"/>
<dbReference type="GO" id="GO:0097367">
    <property type="term" value="F:carbohydrate derivative binding"/>
    <property type="evidence" value="ECO:0007669"/>
    <property type="project" value="InterPro"/>
</dbReference>
<proteinExistence type="predicted"/>
<dbReference type="GO" id="GO:0006094">
    <property type="term" value="P:gluconeogenesis"/>
    <property type="evidence" value="ECO:0007669"/>
    <property type="project" value="InterPro"/>
</dbReference>
<evidence type="ECO:0000313" key="3">
    <source>
        <dbReference type="EMBL" id="CAD1818398.1"/>
    </source>
</evidence>
<dbReference type="GO" id="GO:0004347">
    <property type="term" value="F:glucose-6-phosphate isomerase activity"/>
    <property type="evidence" value="ECO:0007669"/>
    <property type="project" value="InterPro"/>
</dbReference>
<dbReference type="EMBL" id="LR862139">
    <property type="protein sequence ID" value="CAD1818398.1"/>
    <property type="molecule type" value="Genomic_DNA"/>
</dbReference>
<dbReference type="Pfam" id="PF00342">
    <property type="entry name" value="PGI"/>
    <property type="match status" value="1"/>
</dbReference>
<dbReference type="InterPro" id="IPR046348">
    <property type="entry name" value="SIS_dom_sf"/>
</dbReference>
<sequence length="343" mass="37241">MAKKVSQSLKPSVSEIQKADNLATYKAQKTAATAKKTVTMNSSMEIDDSPLVAVNDTEREASKAPAETRENLFDRSKGGGSSSADASMKGTRVSGRKDELKPSMQDLASRACSLALANSSKSITAPKSAYEFEVSWRALSDDCGQQAQLLKASPPSTLPQIFKNALSAPILIDIIKCTATFFREDTELAVSILDNLVKVPCFDMIVMCLPAKQRSGLSMASNSLICDTEQWNDLKGHVSEIQKTHLRDLINDDDRCQSMMVKYDGIILDYSRQRVQQDTIAKLFELAKVGATGKTLKDVVAIGIGGSFLGPLFVQTAMQTNPEAAECAKGRQLRLLFRALSST</sequence>
<organism evidence="3">
    <name type="scientific">Ananas comosus var. bracteatus</name>
    <name type="common">red pineapple</name>
    <dbReference type="NCBI Taxonomy" id="296719"/>
    <lineage>
        <taxon>Eukaryota</taxon>
        <taxon>Viridiplantae</taxon>
        <taxon>Streptophyta</taxon>
        <taxon>Embryophyta</taxon>
        <taxon>Tracheophyta</taxon>
        <taxon>Spermatophyta</taxon>
        <taxon>Magnoliopsida</taxon>
        <taxon>Liliopsida</taxon>
        <taxon>Poales</taxon>
        <taxon>Bromeliaceae</taxon>
        <taxon>Bromelioideae</taxon>
        <taxon>Ananas</taxon>
    </lineage>
</organism>
<protein>
    <recommendedName>
        <fullName evidence="2">RNA-polymerase II-associated protein 3-like C-terminal domain-containing protein</fullName>
    </recommendedName>
</protein>
<feature type="compositionally biased region" description="Low complexity" evidence="1">
    <location>
        <begin position="23"/>
        <end position="36"/>
    </location>
</feature>
<reference evidence="3" key="1">
    <citation type="submission" date="2020-07" db="EMBL/GenBank/DDBJ databases">
        <authorList>
            <person name="Lin J."/>
        </authorList>
    </citation>
    <scope>NUCLEOTIDE SEQUENCE</scope>
</reference>
<gene>
    <name evidence="3" type="ORF">CB5_LOCUS1609</name>
</gene>
<feature type="domain" description="RNA-polymerase II-associated protein 3-like C-terminal" evidence="2">
    <location>
        <begin position="125"/>
        <end position="214"/>
    </location>
</feature>
<feature type="region of interest" description="Disordered" evidence="1">
    <location>
        <begin position="1"/>
        <end position="36"/>
    </location>
</feature>
<accession>A0A6V7NIR3</accession>
<evidence type="ECO:0000259" key="2">
    <source>
        <dbReference type="Pfam" id="PF13877"/>
    </source>
</evidence>
<feature type="region of interest" description="Disordered" evidence="1">
    <location>
        <begin position="49"/>
        <end position="102"/>
    </location>
</feature>